<dbReference type="EMBL" id="VSRR010035053">
    <property type="protein sequence ID" value="MPC72608.1"/>
    <property type="molecule type" value="Genomic_DNA"/>
</dbReference>
<sequence length="42" mass="4854">MKLGLFNINCRWYVGSFWSTGLRLLWIMGWNETCGTKALGTQ</sequence>
<keyword evidence="2" id="KW-1185">Reference proteome</keyword>
<accession>A0A5B7HV71</accession>
<dbReference type="AlphaFoldDB" id="A0A5B7HV71"/>
<name>A0A5B7HV71_PORTR</name>
<evidence type="ECO:0000313" key="1">
    <source>
        <dbReference type="EMBL" id="MPC72608.1"/>
    </source>
</evidence>
<evidence type="ECO:0000313" key="2">
    <source>
        <dbReference type="Proteomes" id="UP000324222"/>
    </source>
</evidence>
<gene>
    <name evidence="1" type="ORF">E2C01_066920</name>
</gene>
<reference evidence="1 2" key="1">
    <citation type="submission" date="2019-05" db="EMBL/GenBank/DDBJ databases">
        <title>Another draft genome of Portunus trituberculatus and its Hox gene families provides insights of decapod evolution.</title>
        <authorList>
            <person name="Jeong J.-H."/>
            <person name="Song I."/>
            <person name="Kim S."/>
            <person name="Choi T."/>
            <person name="Kim D."/>
            <person name="Ryu S."/>
            <person name="Kim W."/>
        </authorList>
    </citation>
    <scope>NUCLEOTIDE SEQUENCE [LARGE SCALE GENOMIC DNA]</scope>
    <source>
        <tissue evidence="1">Muscle</tissue>
    </source>
</reference>
<comment type="caution">
    <text evidence="1">The sequence shown here is derived from an EMBL/GenBank/DDBJ whole genome shotgun (WGS) entry which is preliminary data.</text>
</comment>
<proteinExistence type="predicted"/>
<dbReference type="Proteomes" id="UP000324222">
    <property type="component" value="Unassembled WGS sequence"/>
</dbReference>
<protein>
    <submittedName>
        <fullName evidence="1">Uncharacterized protein</fullName>
    </submittedName>
</protein>
<organism evidence="1 2">
    <name type="scientific">Portunus trituberculatus</name>
    <name type="common">Swimming crab</name>
    <name type="synonym">Neptunus trituberculatus</name>
    <dbReference type="NCBI Taxonomy" id="210409"/>
    <lineage>
        <taxon>Eukaryota</taxon>
        <taxon>Metazoa</taxon>
        <taxon>Ecdysozoa</taxon>
        <taxon>Arthropoda</taxon>
        <taxon>Crustacea</taxon>
        <taxon>Multicrustacea</taxon>
        <taxon>Malacostraca</taxon>
        <taxon>Eumalacostraca</taxon>
        <taxon>Eucarida</taxon>
        <taxon>Decapoda</taxon>
        <taxon>Pleocyemata</taxon>
        <taxon>Brachyura</taxon>
        <taxon>Eubrachyura</taxon>
        <taxon>Portunoidea</taxon>
        <taxon>Portunidae</taxon>
        <taxon>Portuninae</taxon>
        <taxon>Portunus</taxon>
    </lineage>
</organism>